<accession>A0A514LH20</accession>
<evidence type="ECO:0000256" key="2">
    <source>
        <dbReference type="SAM" id="Phobius"/>
    </source>
</evidence>
<feature type="compositionally biased region" description="Polar residues" evidence="1">
    <location>
        <begin position="118"/>
        <end position="132"/>
    </location>
</feature>
<dbReference type="Proteomes" id="UP000319756">
    <property type="component" value="Chromosome"/>
</dbReference>
<evidence type="ECO:0000313" key="3">
    <source>
        <dbReference type="EMBL" id="QDI91144.1"/>
    </source>
</evidence>
<dbReference type="RefSeq" id="WP_142088950.1">
    <property type="nucleotide sequence ID" value="NZ_CP035485.1"/>
</dbReference>
<gene>
    <name evidence="3" type="ORF">EPH95_08060</name>
</gene>
<dbReference type="EMBL" id="CP035485">
    <property type="protein sequence ID" value="QDI91144.1"/>
    <property type="molecule type" value="Genomic_DNA"/>
</dbReference>
<sequence length="150" mass="16373">MKHVVALIIKFVMISFVLWFIFSLFGGVSFANIMVASVALTGISYLVGDMLVLPRLGNTLATVVDIGLVWIGLWVLGTVLFPFEGLFMLSLLAAFAIATGEAFFHLYLERNVLVDNDSSAGDPSPKNLQTEFGSDVDIKSDAKKANRKKK</sequence>
<feature type="transmembrane region" description="Helical" evidence="2">
    <location>
        <begin position="87"/>
        <end position="108"/>
    </location>
</feature>
<proteinExistence type="predicted"/>
<dbReference type="KEGG" id="sale:EPH95_08060"/>
<feature type="transmembrane region" description="Helical" evidence="2">
    <location>
        <begin position="33"/>
        <end position="53"/>
    </location>
</feature>
<name>A0A514LH20_9BACI</name>
<keyword evidence="2" id="KW-0472">Membrane</keyword>
<dbReference type="Pfam" id="PF10710">
    <property type="entry name" value="DUF2512"/>
    <property type="match status" value="1"/>
</dbReference>
<dbReference type="AlphaFoldDB" id="A0A514LH20"/>
<feature type="transmembrane region" description="Helical" evidence="2">
    <location>
        <begin position="7"/>
        <end position="27"/>
    </location>
</feature>
<keyword evidence="2" id="KW-0812">Transmembrane</keyword>
<evidence type="ECO:0000313" key="4">
    <source>
        <dbReference type="Proteomes" id="UP000319756"/>
    </source>
</evidence>
<keyword evidence="2" id="KW-1133">Transmembrane helix</keyword>
<protein>
    <submittedName>
        <fullName evidence="3">DUF2512 family protein</fullName>
    </submittedName>
</protein>
<dbReference type="OrthoDB" id="2111682at2"/>
<keyword evidence="4" id="KW-1185">Reference proteome</keyword>
<evidence type="ECO:0000256" key="1">
    <source>
        <dbReference type="SAM" id="MobiDB-lite"/>
    </source>
</evidence>
<reference evidence="4" key="1">
    <citation type="submission" date="2019-01" db="EMBL/GenBank/DDBJ databases">
        <title>Genomic analysis of Salicibibacter sp. NKC3-5.</title>
        <authorList>
            <person name="Oh Y.J."/>
        </authorList>
    </citation>
    <scope>NUCLEOTIDE SEQUENCE [LARGE SCALE GENOMIC DNA]</scope>
    <source>
        <strain evidence="4">NKC3-5</strain>
    </source>
</reference>
<dbReference type="InterPro" id="IPR019649">
    <property type="entry name" value="DUF2512"/>
</dbReference>
<organism evidence="3 4">
    <name type="scientific">Salicibibacter halophilus</name>
    <dbReference type="NCBI Taxonomy" id="2502791"/>
    <lineage>
        <taxon>Bacteria</taxon>
        <taxon>Bacillati</taxon>
        <taxon>Bacillota</taxon>
        <taxon>Bacilli</taxon>
        <taxon>Bacillales</taxon>
        <taxon>Bacillaceae</taxon>
        <taxon>Salicibibacter</taxon>
    </lineage>
</organism>
<feature type="transmembrane region" description="Helical" evidence="2">
    <location>
        <begin position="60"/>
        <end position="81"/>
    </location>
</feature>
<feature type="region of interest" description="Disordered" evidence="1">
    <location>
        <begin position="118"/>
        <end position="150"/>
    </location>
</feature>